<evidence type="ECO:0000256" key="8">
    <source>
        <dbReference type="ARBA" id="ARBA00023180"/>
    </source>
</evidence>
<keyword evidence="10" id="KW-1185">Reference proteome</keyword>
<evidence type="ECO:0000256" key="3">
    <source>
        <dbReference type="ARBA" id="ARBA00022692"/>
    </source>
</evidence>
<evidence type="ECO:0000313" key="10">
    <source>
        <dbReference type="Proteomes" id="UP001483337"/>
    </source>
</evidence>
<keyword evidence="2" id="KW-0808">Transferase</keyword>
<reference evidence="9 10" key="1">
    <citation type="submission" date="2024-04" db="EMBL/GenBank/DDBJ databases">
        <title>Okeanomitos corallinicola gen. &amp; sp. nov. (Nostocales, Cyanobacteria), a new toxic marine heterocyst-forming cyanobacterium from a coral reef.</title>
        <authorList>
            <person name="Li H."/>
            <person name="Li R."/>
            <person name="Kang J."/>
            <person name="Hii K.S."/>
            <person name="Mohamed H.F."/>
            <person name="Xu X."/>
            <person name="Luo Z."/>
        </authorList>
    </citation>
    <scope>NUCLEOTIDE SEQUENCE [LARGE SCALE GENOMIC DNA]</scope>
    <source>
        <strain evidence="9 10">TIOX110</strain>
    </source>
</reference>
<dbReference type="PANTHER" id="PTHR14647">
    <property type="entry name" value="GALACTOSE-3-O-SULFOTRANSFERASE"/>
    <property type="match status" value="1"/>
</dbReference>
<dbReference type="EMBL" id="CP150886">
    <property type="protein sequence ID" value="WZB87181.1"/>
    <property type="molecule type" value="Genomic_DNA"/>
</dbReference>
<dbReference type="InterPro" id="IPR009729">
    <property type="entry name" value="Gal-3-0_sulfotransfrase"/>
</dbReference>
<dbReference type="InterPro" id="IPR027417">
    <property type="entry name" value="P-loop_NTPase"/>
</dbReference>
<evidence type="ECO:0000256" key="4">
    <source>
        <dbReference type="ARBA" id="ARBA00022968"/>
    </source>
</evidence>
<evidence type="ECO:0000256" key="7">
    <source>
        <dbReference type="ARBA" id="ARBA00023136"/>
    </source>
</evidence>
<evidence type="ECO:0000256" key="2">
    <source>
        <dbReference type="ARBA" id="ARBA00022679"/>
    </source>
</evidence>
<keyword evidence="6" id="KW-0333">Golgi apparatus</keyword>
<keyword evidence="5" id="KW-1133">Transmembrane helix</keyword>
<comment type="subcellular location">
    <subcellularLocation>
        <location evidence="1">Golgi apparatus membrane</location>
        <topology evidence="1">Single-pass type II membrane protein</topology>
    </subcellularLocation>
</comment>
<name>A0ABZ2UQD4_9CYAN</name>
<accession>A0ABZ2UQD4</accession>
<dbReference type="Pfam" id="PF06990">
    <property type="entry name" value="Gal-3-0_sulfotr"/>
    <property type="match status" value="1"/>
</dbReference>
<dbReference type="Gene3D" id="3.40.50.300">
    <property type="entry name" value="P-loop containing nucleotide triphosphate hydrolases"/>
    <property type="match status" value="1"/>
</dbReference>
<organism evidence="9 10">
    <name type="scientific">Okeanomitos corallinicola TIOX110</name>
    <dbReference type="NCBI Taxonomy" id="3133117"/>
    <lineage>
        <taxon>Bacteria</taxon>
        <taxon>Bacillati</taxon>
        <taxon>Cyanobacteriota</taxon>
        <taxon>Cyanophyceae</taxon>
        <taxon>Nostocales</taxon>
        <taxon>Aphanizomenonaceae</taxon>
        <taxon>Okeanomitos</taxon>
    </lineage>
</organism>
<dbReference type="SUPFAM" id="SSF52540">
    <property type="entry name" value="P-loop containing nucleoside triphosphate hydrolases"/>
    <property type="match status" value="1"/>
</dbReference>
<evidence type="ECO:0000256" key="6">
    <source>
        <dbReference type="ARBA" id="ARBA00023034"/>
    </source>
</evidence>
<dbReference type="Proteomes" id="UP001483337">
    <property type="component" value="Chromosome"/>
</dbReference>
<sequence length="292" mass="34375">MSPEKFIIFIHIQKTAGLSVQKMIRRRYGSSFFQRIANKVDTKINRVSPPKSLKEKMLSCQFSDCYFMGHFCYGVHEFLPQPSKYITFLREPISRLLSLYFYSKANTTAYYHKQAVNATMEEFFFKSHLMELDNGILRFIVGDQNNLFINRTPVGKFDVSMLEQAQENIINHFECVGFSERFDESVLLLKNKLGWKNSYYLKRNISAKSKNKENINPALIEELKSKNSLDIKLYQFAMEKFEQEINSLGSPFQNELQVFRKNNEIYNQFALPIYNQYDYLKAIINGNKERPI</sequence>
<dbReference type="RefSeq" id="WP_353930095.1">
    <property type="nucleotide sequence ID" value="NZ_CP150886.1"/>
</dbReference>
<gene>
    <name evidence="9" type="ORF">WJM97_17600</name>
</gene>
<dbReference type="PANTHER" id="PTHR14647:SF87">
    <property type="entry name" value="PUTATIVE-RELATED"/>
    <property type="match status" value="1"/>
</dbReference>
<keyword evidence="7" id="KW-0472">Membrane</keyword>
<keyword evidence="8" id="KW-0325">Glycoprotein</keyword>
<evidence type="ECO:0000256" key="5">
    <source>
        <dbReference type="ARBA" id="ARBA00022989"/>
    </source>
</evidence>
<keyword evidence="4" id="KW-0735">Signal-anchor</keyword>
<evidence type="ECO:0000256" key="1">
    <source>
        <dbReference type="ARBA" id="ARBA00004323"/>
    </source>
</evidence>
<proteinExistence type="predicted"/>
<keyword evidence="3" id="KW-0812">Transmembrane</keyword>
<protein>
    <submittedName>
        <fullName evidence="9">Sulfotransferase family 2 domain-containing protein</fullName>
    </submittedName>
</protein>
<evidence type="ECO:0000313" key="9">
    <source>
        <dbReference type="EMBL" id="WZB87181.1"/>
    </source>
</evidence>